<dbReference type="Gene3D" id="3.40.50.1110">
    <property type="entry name" value="SGNH hydrolase"/>
    <property type="match status" value="1"/>
</dbReference>
<dbReference type="InterPro" id="IPR013830">
    <property type="entry name" value="SGNH_hydro"/>
</dbReference>
<dbReference type="CDD" id="cd01830">
    <property type="entry name" value="XynE_like"/>
    <property type="match status" value="1"/>
</dbReference>
<dbReference type="PANTHER" id="PTHR43784">
    <property type="entry name" value="GDSL-LIKE LIPASE/ACYLHYDROLASE, PUTATIVE (AFU_ORTHOLOGUE AFUA_2G00820)-RELATED"/>
    <property type="match status" value="1"/>
</dbReference>
<organism evidence="2 3">
    <name type="scientific">Tectimicrobiota bacterium</name>
    <dbReference type="NCBI Taxonomy" id="2528274"/>
    <lineage>
        <taxon>Bacteria</taxon>
        <taxon>Pseudomonadati</taxon>
        <taxon>Nitrospinota/Tectimicrobiota group</taxon>
        <taxon>Candidatus Tectimicrobiota</taxon>
    </lineage>
</organism>
<dbReference type="EMBL" id="VGLS01000305">
    <property type="protein sequence ID" value="MBM3224347.1"/>
    <property type="molecule type" value="Genomic_DNA"/>
</dbReference>
<evidence type="ECO:0000259" key="1">
    <source>
        <dbReference type="Pfam" id="PF13472"/>
    </source>
</evidence>
<dbReference type="Proteomes" id="UP000712673">
    <property type="component" value="Unassembled WGS sequence"/>
</dbReference>
<name>A0A937W315_UNCTE</name>
<sequence length="334" mass="35564">AYGQGPLAIGAAWVGIRDKGASIVPASARQLTFGGAEATTMAAGALVLSDAVQLEVPPLADLAVSLYLPGVIPPSFQITGRYARQTNYISPPGDFAATATMPVGKITDEWFFVSGVDVLASAETGGIVALGDSLTDGNISTHDAYCRWPDQLARRLIARQGGRPFGVMNQGLGGNRILHDLRGDSGLRRFDRDVLAQPGVTHVLIMLGTNDLRNRNAKPEEEVTAEQMIAGMQQMAVRGQARGMKVLGATLTPFGNETFLPGAWNPVREEHRAAFNQWVRTGGVLDGVVDFDQALRDPACPTQMLPKYDCGDGLHPSDLGYCHMGDVIDLALLA</sequence>
<proteinExistence type="predicted"/>
<dbReference type="PANTHER" id="PTHR43784:SF2">
    <property type="entry name" value="GDSL-LIKE LIPASE_ACYLHYDROLASE, PUTATIVE (AFU_ORTHOLOGUE AFUA_2G00820)-RELATED"/>
    <property type="match status" value="1"/>
</dbReference>
<reference evidence="2" key="1">
    <citation type="submission" date="2019-03" db="EMBL/GenBank/DDBJ databases">
        <title>Lake Tanganyika Metagenome-Assembled Genomes (MAGs).</title>
        <authorList>
            <person name="Tran P."/>
        </authorList>
    </citation>
    <scope>NUCLEOTIDE SEQUENCE</scope>
    <source>
        <strain evidence="2">K_DeepCast_65m_m2_066</strain>
    </source>
</reference>
<dbReference type="Pfam" id="PF13472">
    <property type="entry name" value="Lipase_GDSL_2"/>
    <property type="match status" value="1"/>
</dbReference>
<dbReference type="GO" id="GO:0016788">
    <property type="term" value="F:hydrolase activity, acting on ester bonds"/>
    <property type="evidence" value="ECO:0007669"/>
    <property type="project" value="UniProtKB-ARBA"/>
</dbReference>
<evidence type="ECO:0000313" key="2">
    <source>
        <dbReference type="EMBL" id="MBM3224347.1"/>
    </source>
</evidence>
<dbReference type="InterPro" id="IPR036514">
    <property type="entry name" value="SGNH_hydro_sf"/>
</dbReference>
<evidence type="ECO:0000313" key="3">
    <source>
        <dbReference type="Proteomes" id="UP000712673"/>
    </source>
</evidence>
<feature type="non-terminal residue" evidence="2">
    <location>
        <position position="1"/>
    </location>
</feature>
<dbReference type="SUPFAM" id="SSF52266">
    <property type="entry name" value="SGNH hydrolase"/>
    <property type="match status" value="1"/>
</dbReference>
<dbReference type="InterPro" id="IPR053140">
    <property type="entry name" value="GDSL_Rv0518-like"/>
</dbReference>
<keyword evidence="2" id="KW-0378">Hydrolase</keyword>
<feature type="domain" description="SGNH hydrolase-type esterase" evidence="1">
    <location>
        <begin position="129"/>
        <end position="321"/>
    </location>
</feature>
<comment type="caution">
    <text evidence="2">The sequence shown here is derived from an EMBL/GenBank/DDBJ whole genome shotgun (WGS) entry which is preliminary data.</text>
</comment>
<protein>
    <submittedName>
        <fullName evidence="2">SGNH/GDSL hydrolase family protein</fullName>
    </submittedName>
</protein>
<dbReference type="AlphaFoldDB" id="A0A937W315"/>
<accession>A0A937W315</accession>
<gene>
    <name evidence="2" type="ORF">FJZ47_11155</name>
</gene>